<evidence type="ECO:0000256" key="2">
    <source>
        <dbReference type="ARBA" id="ARBA00023015"/>
    </source>
</evidence>
<evidence type="ECO:0000259" key="6">
    <source>
        <dbReference type="Pfam" id="PF04542"/>
    </source>
</evidence>
<dbReference type="NCBIfam" id="TIGR02937">
    <property type="entry name" value="sigma70-ECF"/>
    <property type="match status" value="1"/>
</dbReference>
<keyword evidence="2" id="KW-0805">Transcription regulation</keyword>
<organism evidence="8 9">
    <name type="scientific">Leptolinea tardivitalis</name>
    <dbReference type="NCBI Taxonomy" id="229920"/>
    <lineage>
        <taxon>Bacteria</taxon>
        <taxon>Bacillati</taxon>
        <taxon>Chloroflexota</taxon>
        <taxon>Anaerolineae</taxon>
        <taxon>Anaerolineales</taxon>
        <taxon>Anaerolineaceae</taxon>
        <taxon>Leptolinea</taxon>
    </lineage>
</organism>
<evidence type="ECO:0000313" key="9">
    <source>
        <dbReference type="Proteomes" id="UP000050430"/>
    </source>
</evidence>
<dbReference type="OrthoDB" id="9784984at2"/>
<comment type="caution">
    <text evidence="8">The sequence shown here is derived from an EMBL/GenBank/DDBJ whole genome shotgun (WGS) entry which is preliminary data.</text>
</comment>
<protein>
    <recommendedName>
        <fullName evidence="5">RNA polymerase sigma factor SigZ</fullName>
    </recommendedName>
</protein>
<dbReference type="NCBIfam" id="TIGR02959">
    <property type="entry name" value="SigZ"/>
    <property type="match status" value="1"/>
</dbReference>
<feature type="domain" description="RNA polymerase sigma factor 70 region 4 type 2" evidence="7">
    <location>
        <begin position="107"/>
        <end position="157"/>
    </location>
</feature>
<dbReference type="InterPro" id="IPR014284">
    <property type="entry name" value="RNA_pol_sigma-70_dom"/>
</dbReference>
<gene>
    <name evidence="8" type="ORF">ADM99_13160</name>
</gene>
<dbReference type="Pfam" id="PF04542">
    <property type="entry name" value="Sigma70_r2"/>
    <property type="match status" value="1"/>
</dbReference>
<dbReference type="InterPro" id="IPR007627">
    <property type="entry name" value="RNA_pol_sigma70_r2"/>
</dbReference>
<evidence type="ECO:0000256" key="3">
    <source>
        <dbReference type="ARBA" id="ARBA00023082"/>
    </source>
</evidence>
<evidence type="ECO:0000259" key="7">
    <source>
        <dbReference type="Pfam" id="PF08281"/>
    </source>
</evidence>
<dbReference type="PATRIC" id="fig|229920.5.peg.865"/>
<evidence type="ECO:0000256" key="5">
    <source>
        <dbReference type="NCBIfam" id="TIGR02959"/>
    </source>
</evidence>
<dbReference type="STRING" id="229920.ADM99_13160"/>
<sequence>MQIGCKACNEETLQTLWEVLHDRLYRFILSRVDNPDDAQDILQSVFFKIHTSLDTVRELDRIESWVFQITRNCIKDYYRQPGKTTLDENIPVFDEYASLDPTLQVAEYVHEVVNSLPVIYREAIDLIDYQGLSQQEAAHRLGISISGMKSRVQRGRSMVREIMMACCHFEFDARGIVMEYYDPCCICENQSSKT</sequence>
<dbReference type="AlphaFoldDB" id="A0A0P6WPY1"/>
<dbReference type="GO" id="GO:0006352">
    <property type="term" value="P:DNA-templated transcription initiation"/>
    <property type="evidence" value="ECO:0007669"/>
    <property type="project" value="InterPro"/>
</dbReference>
<evidence type="ECO:0000256" key="1">
    <source>
        <dbReference type="ARBA" id="ARBA00010641"/>
    </source>
</evidence>
<dbReference type="EMBL" id="LGCK01000013">
    <property type="protein sequence ID" value="KPL70844.1"/>
    <property type="molecule type" value="Genomic_DNA"/>
</dbReference>
<feature type="domain" description="RNA polymerase sigma-70 region 2" evidence="6">
    <location>
        <begin position="17"/>
        <end position="80"/>
    </location>
</feature>
<dbReference type="PANTHER" id="PTHR43133:SF62">
    <property type="entry name" value="RNA POLYMERASE SIGMA FACTOR SIGZ"/>
    <property type="match status" value="1"/>
</dbReference>
<dbReference type="Proteomes" id="UP000050430">
    <property type="component" value="Unassembled WGS sequence"/>
</dbReference>
<dbReference type="InterPro" id="IPR013324">
    <property type="entry name" value="RNA_pol_sigma_r3/r4-like"/>
</dbReference>
<dbReference type="RefSeq" id="WP_062420837.1">
    <property type="nucleotide sequence ID" value="NZ_BBYA01000005.1"/>
</dbReference>
<dbReference type="InterPro" id="IPR036388">
    <property type="entry name" value="WH-like_DNA-bd_sf"/>
</dbReference>
<dbReference type="InterPro" id="IPR039425">
    <property type="entry name" value="RNA_pol_sigma-70-like"/>
</dbReference>
<dbReference type="CDD" id="cd06171">
    <property type="entry name" value="Sigma70_r4"/>
    <property type="match status" value="1"/>
</dbReference>
<keyword evidence="9" id="KW-1185">Reference proteome</keyword>
<evidence type="ECO:0000313" key="8">
    <source>
        <dbReference type="EMBL" id="KPL70844.1"/>
    </source>
</evidence>
<dbReference type="GO" id="GO:0016987">
    <property type="term" value="F:sigma factor activity"/>
    <property type="evidence" value="ECO:0007669"/>
    <property type="project" value="UniProtKB-KW"/>
</dbReference>
<accession>A0A0P6WPY1</accession>
<keyword evidence="4" id="KW-0804">Transcription</keyword>
<name>A0A0P6WPY1_9CHLR</name>
<evidence type="ECO:0000256" key="4">
    <source>
        <dbReference type="ARBA" id="ARBA00023163"/>
    </source>
</evidence>
<proteinExistence type="inferred from homology"/>
<dbReference type="Gene3D" id="1.10.10.10">
    <property type="entry name" value="Winged helix-like DNA-binding domain superfamily/Winged helix DNA-binding domain"/>
    <property type="match status" value="1"/>
</dbReference>
<dbReference type="InterPro" id="IPR013249">
    <property type="entry name" value="RNA_pol_sigma70_r4_t2"/>
</dbReference>
<keyword evidence="3" id="KW-0731">Sigma factor</keyword>
<dbReference type="InterPro" id="IPR014304">
    <property type="entry name" value="RNA_pol_sigma-Z"/>
</dbReference>
<dbReference type="SUPFAM" id="SSF88659">
    <property type="entry name" value="Sigma3 and sigma4 domains of RNA polymerase sigma factors"/>
    <property type="match status" value="1"/>
</dbReference>
<dbReference type="SUPFAM" id="SSF88946">
    <property type="entry name" value="Sigma2 domain of RNA polymerase sigma factors"/>
    <property type="match status" value="1"/>
</dbReference>
<reference evidence="8 9" key="1">
    <citation type="submission" date="2015-07" db="EMBL/GenBank/DDBJ databases">
        <title>Genome sequence of Leptolinea tardivitalis DSM 16556.</title>
        <authorList>
            <person name="Hemp J."/>
            <person name="Ward L.M."/>
            <person name="Pace L.A."/>
            <person name="Fischer W.W."/>
        </authorList>
    </citation>
    <scope>NUCLEOTIDE SEQUENCE [LARGE SCALE GENOMIC DNA]</scope>
    <source>
        <strain evidence="8 9">YMTK-2</strain>
    </source>
</reference>
<dbReference type="PANTHER" id="PTHR43133">
    <property type="entry name" value="RNA POLYMERASE ECF-TYPE SIGMA FACTO"/>
    <property type="match status" value="1"/>
</dbReference>
<dbReference type="GO" id="GO:0003677">
    <property type="term" value="F:DNA binding"/>
    <property type="evidence" value="ECO:0007669"/>
    <property type="project" value="InterPro"/>
</dbReference>
<dbReference type="InterPro" id="IPR013325">
    <property type="entry name" value="RNA_pol_sigma_r2"/>
</dbReference>
<dbReference type="Gene3D" id="1.10.1740.10">
    <property type="match status" value="1"/>
</dbReference>
<dbReference type="Pfam" id="PF08281">
    <property type="entry name" value="Sigma70_r4_2"/>
    <property type="match status" value="1"/>
</dbReference>
<comment type="similarity">
    <text evidence="1">Belongs to the sigma-70 factor family. ECF subfamily.</text>
</comment>